<dbReference type="InterPro" id="IPR011577">
    <property type="entry name" value="Cyt_b561_bac/Ni-Hgenase"/>
</dbReference>
<dbReference type="InterPro" id="IPR052168">
    <property type="entry name" value="Cytochrome_b561_oxidase"/>
</dbReference>
<evidence type="ECO:0000256" key="13">
    <source>
        <dbReference type="SAM" id="Phobius"/>
    </source>
</evidence>
<comment type="caution">
    <text evidence="15">The sequence shown here is derived from an EMBL/GenBank/DDBJ whole genome shotgun (WGS) entry which is preliminary data.</text>
</comment>
<keyword evidence="16" id="KW-1185">Reference proteome</keyword>
<dbReference type="Pfam" id="PF01292">
    <property type="entry name" value="Ni_hydr_CYTB"/>
    <property type="match status" value="1"/>
</dbReference>
<evidence type="ECO:0000313" key="15">
    <source>
        <dbReference type="EMBL" id="MBR0684232.1"/>
    </source>
</evidence>
<evidence type="ECO:0000256" key="12">
    <source>
        <dbReference type="ARBA" id="ARBA00037975"/>
    </source>
</evidence>
<comment type="subcellular location">
    <subcellularLocation>
        <location evidence="2">Cell membrane</location>
        <topology evidence="2">Multi-pass membrane protein</topology>
    </subcellularLocation>
</comment>
<dbReference type="GO" id="GO:0022904">
    <property type="term" value="P:respiratory electron transport chain"/>
    <property type="evidence" value="ECO:0007669"/>
    <property type="project" value="InterPro"/>
</dbReference>
<proteinExistence type="inferred from homology"/>
<evidence type="ECO:0000259" key="14">
    <source>
        <dbReference type="Pfam" id="PF01292"/>
    </source>
</evidence>
<feature type="domain" description="Cytochrome b561 bacterial/Ni-hydrogenase" evidence="14">
    <location>
        <begin position="18"/>
        <end position="193"/>
    </location>
</feature>
<evidence type="ECO:0000256" key="1">
    <source>
        <dbReference type="ARBA" id="ARBA00001970"/>
    </source>
</evidence>
<dbReference type="SUPFAM" id="SSF81342">
    <property type="entry name" value="Transmembrane di-heme cytochromes"/>
    <property type="match status" value="1"/>
</dbReference>
<keyword evidence="5" id="KW-0349">Heme</keyword>
<accession>A0A9X9XKJ6</accession>
<comment type="cofactor">
    <cofactor evidence="1">
        <name>heme b</name>
        <dbReference type="ChEBI" id="CHEBI:60344"/>
    </cofactor>
</comment>
<keyword evidence="10" id="KW-0408">Iron</keyword>
<keyword evidence="11 13" id="KW-0472">Membrane</keyword>
<dbReference type="PANTHER" id="PTHR30529">
    <property type="entry name" value="CYTOCHROME B561"/>
    <property type="match status" value="1"/>
</dbReference>
<evidence type="ECO:0000256" key="11">
    <source>
        <dbReference type="ARBA" id="ARBA00023136"/>
    </source>
</evidence>
<keyword evidence="6 13" id="KW-0812">Transmembrane</keyword>
<reference evidence="15" key="1">
    <citation type="submission" date="2020-01" db="EMBL/GenBank/DDBJ databases">
        <authorList>
            <person name="Rat A."/>
        </authorList>
    </citation>
    <scope>NUCLEOTIDE SEQUENCE</scope>
    <source>
        <strain evidence="15">LMG 31228</strain>
    </source>
</reference>
<evidence type="ECO:0000313" key="16">
    <source>
        <dbReference type="Proteomes" id="UP001138709"/>
    </source>
</evidence>
<dbReference type="GO" id="GO:0009055">
    <property type="term" value="F:electron transfer activity"/>
    <property type="evidence" value="ECO:0007669"/>
    <property type="project" value="InterPro"/>
</dbReference>
<dbReference type="InterPro" id="IPR016174">
    <property type="entry name" value="Di-haem_cyt_TM"/>
</dbReference>
<feature type="transmembrane region" description="Helical" evidence="13">
    <location>
        <begin position="24"/>
        <end position="46"/>
    </location>
</feature>
<evidence type="ECO:0000256" key="10">
    <source>
        <dbReference type="ARBA" id="ARBA00023004"/>
    </source>
</evidence>
<keyword evidence="3" id="KW-0813">Transport</keyword>
<keyword evidence="4" id="KW-1003">Cell membrane</keyword>
<evidence type="ECO:0000256" key="3">
    <source>
        <dbReference type="ARBA" id="ARBA00022448"/>
    </source>
</evidence>
<protein>
    <submittedName>
        <fullName evidence="15">Cytochrome b</fullName>
    </submittedName>
</protein>
<dbReference type="GO" id="GO:0020037">
    <property type="term" value="F:heme binding"/>
    <property type="evidence" value="ECO:0007669"/>
    <property type="project" value="TreeGrafter"/>
</dbReference>
<dbReference type="AlphaFoldDB" id="A0A9X9XKJ6"/>
<comment type="similarity">
    <text evidence="12">Belongs to the cytochrome b561 family.</text>
</comment>
<sequence length="193" mass="20953">MHAATLPGQDAAHPDGQYGSVAKWFHWITVGLIAIALPTGFVIKFITGEADGAYKMGFYAIHESAGLTVLLVALARLLWKATHRPPPHPESLPAILRIAGTATHHGLYALLIIQPVMGFLATNAWGFPLQGRTAYLGFIELPKFMETSEGLAQVLSWIHTIGGYLFLVLLVAHVGGAIFHHAIRKDGTLMRML</sequence>
<organism evidence="15 16">
    <name type="scientific">Neoroseomonas eburnea</name>
    <dbReference type="NCBI Taxonomy" id="1346889"/>
    <lineage>
        <taxon>Bacteria</taxon>
        <taxon>Pseudomonadati</taxon>
        <taxon>Pseudomonadota</taxon>
        <taxon>Alphaproteobacteria</taxon>
        <taxon>Acetobacterales</taxon>
        <taxon>Acetobacteraceae</taxon>
        <taxon>Neoroseomonas</taxon>
    </lineage>
</organism>
<dbReference type="EMBL" id="JAAEDL010000065">
    <property type="protein sequence ID" value="MBR0684232.1"/>
    <property type="molecule type" value="Genomic_DNA"/>
</dbReference>
<dbReference type="Proteomes" id="UP001138709">
    <property type="component" value="Unassembled WGS sequence"/>
</dbReference>
<evidence type="ECO:0000256" key="8">
    <source>
        <dbReference type="ARBA" id="ARBA00022982"/>
    </source>
</evidence>
<dbReference type="GO" id="GO:0046872">
    <property type="term" value="F:metal ion binding"/>
    <property type="evidence" value="ECO:0007669"/>
    <property type="project" value="UniProtKB-KW"/>
</dbReference>
<evidence type="ECO:0000256" key="2">
    <source>
        <dbReference type="ARBA" id="ARBA00004651"/>
    </source>
</evidence>
<keyword evidence="7" id="KW-0479">Metal-binding</keyword>
<gene>
    <name evidence="15" type="ORF">GXW74_27455</name>
</gene>
<name>A0A9X9XKJ6_9PROT</name>
<keyword evidence="9 13" id="KW-1133">Transmembrane helix</keyword>
<dbReference type="RefSeq" id="WP_211850090.1">
    <property type="nucleotide sequence ID" value="NZ_JAAEDL010000065.1"/>
</dbReference>
<evidence type="ECO:0000256" key="4">
    <source>
        <dbReference type="ARBA" id="ARBA00022475"/>
    </source>
</evidence>
<evidence type="ECO:0000256" key="9">
    <source>
        <dbReference type="ARBA" id="ARBA00022989"/>
    </source>
</evidence>
<evidence type="ECO:0000256" key="6">
    <source>
        <dbReference type="ARBA" id="ARBA00022692"/>
    </source>
</evidence>
<feature type="transmembrane region" description="Helical" evidence="13">
    <location>
        <begin position="161"/>
        <end position="183"/>
    </location>
</feature>
<evidence type="ECO:0000256" key="5">
    <source>
        <dbReference type="ARBA" id="ARBA00022617"/>
    </source>
</evidence>
<evidence type="ECO:0000256" key="7">
    <source>
        <dbReference type="ARBA" id="ARBA00022723"/>
    </source>
</evidence>
<reference evidence="15" key="2">
    <citation type="journal article" date="2021" name="Syst. Appl. Microbiol.">
        <title>Roseomonas hellenica sp. nov., isolated from roots of wild-growing Alkanna tinctoria.</title>
        <authorList>
            <person name="Rat A."/>
            <person name="Naranjo H.D."/>
            <person name="Lebbe L."/>
            <person name="Cnockaert M."/>
            <person name="Krigas N."/>
            <person name="Grigoriadou K."/>
            <person name="Maloupa E."/>
            <person name="Willems A."/>
        </authorList>
    </citation>
    <scope>NUCLEOTIDE SEQUENCE</scope>
    <source>
        <strain evidence="15">LMG 31228</strain>
    </source>
</reference>
<dbReference type="GO" id="GO:0005886">
    <property type="term" value="C:plasma membrane"/>
    <property type="evidence" value="ECO:0007669"/>
    <property type="project" value="UniProtKB-SubCell"/>
</dbReference>
<keyword evidence="8" id="KW-0249">Electron transport</keyword>
<dbReference type="Gene3D" id="1.20.950.20">
    <property type="entry name" value="Transmembrane di-heme cytochromes, Chain C"/>
    <property type="match status" value="1"/>
</dbReference>
<dbReference type="PANTHER" id="PTHR30529:SF1">
    <property type="entry name" value="CYTOCHROME B561 HOMOLOG 2"/>
    <property type="match status" value="1"/>
</dbReference>